<evidence type="ECO:0000259" key="4">
    <source>
        <dbReference type="Pfam" id="PF16220"/>
    </source>
</evidence>
<name>E6UZ00_VARPE</name>
<proteinExistence type="predicted"/>
<dbReference type="KEGG" id="vpe:Varpa_0107"/>
<evidence type="ECO:0000313" key="5">
    <source>
        <dbReference type="EMBL" id="ADU34329.1"/>
    </source>
</evidence>
<dbReference type="Pfam" id="PF04773">
    <property type="entry name" value="FecR"/>
    <property type="match status" value="1"/>
</dbReference>
<keyword evidence="2" id="KW-0472">Membrane</keyword>
<keyword evidence="2" id="KW-0812">Transmembrane</keyword>
<dbReference type="STRING" id="595537.Varpa_0107"/>
<dbReference type="PANTHER" id="PTHR30273">
    <property type="entry name" value="PERIPLASMIC SIGNAL SENSOR AND SIGMA FACTOR ACTIVATOR FECR-RELATED"/>
    <property type="match status" value="1"/>
</dbReference>
<protein>
    <submittedName>
        <fullName evidence="5">Anti-FecI sigma factor, FecR</fullName>
    </submittedName>
</protein>
<dbReference type="AlphaFoldDB" id="E6UZ00"/>
<evidence type="ECO:0000259" key="3">
    <source>
        <dbReference type="Pfam" id="PF04773"/>
    </source>
</evidence>
<dbReference type="Proteomes" id="UP000008917">
    <property type="component" value="Chromosome"/>
</dbReference>
<accession>E6UZ00</accession>
<gene>
    <name evidence="5" type="ordered locus">Varpa_0107</name>
</gene>
<feature type="transmembrane region" description="Helical" evidence="2">
    <location>
        <begin position="102"/>
        <end position="119"/>
    </location>
</feature>
<evidence type="ECO:0000256" key="2">
    <source>
        <dbReference type="SAM" id="Phobius"/>
    </source>
</evidence>
<dbReference type="EMBL" id="CP002417">
    <property type="protein sequence ID" value="ADU34329.1"/>
    <property type="molecule type" value="Genomic_DNA"/>
</dbReference>
<dbReference type="InterPro" id="IPR032623">
    <property type="entry name" value="FecR_N"/>
</dbReference>
<feature type="domain" description="FecR protein" evidence="3">
    <location>
        <begin position="130"/>
        <end position="218"/>
    </location>
</feature>
<feature type="compositionally biased region" description="Low complexity" evidence="1">
    <location>
        <begin position="76"/>
        <end position="90"/>
    </location>
</feature>
<dbReference type="GO" id="GO:0016989">
    <property type="term" value="F:sigma factor antagonist activity"/>
    <property type="evidence" value="ECO:0007669"/>
    <property type="project" value="TreeGrafter"/>
</dbReference>
<dbReference type="PANTHER" id="PTHR30273:SF2">
    <property type="entry name" value="PROTEIN FECR"/>
    <property type="match status" value="1"/>
</dbReference>
<dbReference type="InterPro" id="IPR012373">
    <property type="entry name" value="Ferrdict_sens_TM"/>
</dbReference>
<feature type="domain" description="FecR N-terminal" evidence="4">
    <location>
        <begin position="19"/>
        <end position="62"/>
    </location>
</feature>
<evidence type="ECO:0000313" key="6">
    <source>
        <dbReference type="Proteomes" id="UP000008917"/>
    </source>
</evidence>
<sequence length="342" mass="37068">MNRAATEGSTVDIDAIAMQAAEWIVRLTADDSAERECAREGFDAWKQADPRHAAAAAGMERLLGQLQTVRESSGGHARPAHAALTASATEARPRQSRRRRQAGATLSLAVVLGLSWMLLRACPPAYLLADMRTATGDTRAQVLPDGSRISLDTGSAVNLHYDAGQRGIELVRGAIRVEVAPDAARPFVVRTPQGSIRALGTRFIVRRDGETTELTMLESRTTVQAGKGAEARVIGPGQRVRITEVGIGPAEPVDVRSVDNAWTRRQLVADDRPLSEVLDELDRYHPGGIVYDRARTQGIRVSAVLPLDDTTRALQLLVDSFPQLRVRTLTSYLVLVDTTDPS</sequence>
<evidence type="ECO:0000256" key="1">
    <source>
        <dbReference type="SAM" id="MobiDB-lite"/>
    </source>
</evidence>
<dbReference type="RefSeq" id="WP_013538576.1">
    <property type="nucleotide sequence ID" value="NC_014931.1"/>
</dbReference>
<dbReference type="Gene3D" id="2.60.120.1440">
    <property type="match status" value="1"/>
</dbReference>
<dbReference type="Pfam" id="PF16220">
    <property type="entry name" value="DUF4880"/>
    <property type="match status" value="1"/>
</dbReference>
<organism evidence="5 6">
    <name type="scientific">Variovorax paradoxus (strain EPS)</name>
    <dbReference type="NCBI Taxonomy" id="595537"/>
    <lineage>
        <taxon>Bacteria</taxon>
        <taxon>Pseudomonadati</taxon>
        <taxon>Pseudomonadota</taxon>
        <taxon>Betaproteobacteria</taxon>
        <taxon>Burkholderiales</taxon>
        <taxon>Comamonadaceae</taxon>
        <taxon>Variovorax</taxon>
    </lineage>
</organism>
<dbReference type="InterPro" id="IPR006860">
    <property type="entry name" value="FecR"/>
</dbReference>
<reference evidence="5 6" key="2">
    <citation type="journal article" date="2013" name="Genome Announc.">
        <title>Genome of the Root-Associated Plant Growth-Promoting Bacterium Variovorax paradoxus Strain EPS.</title>
        <authorList>
            <person name="Han J.I."/>
            <person name="Spain J.C."/>
            <person name="Leadbetter J.R."/>
            <person name="Ovchinnikova G."/>
            <person name="Goodwin L.A."/>
            <person name="Han C.S."/>
            <person name="Woyke T."/>
            <person name="Davenport K.W."/>
            <person name="Orwin P.M."/>
        </authorList>
    </citation>
    <scope>NUCLEOTIDE SEQUENCE [LARGE SCALE GENOMIC DNA]</scope>
    <source>
        <strain evidence="5 6">EPS</strain>
    </source>
</reference>
<dbReference type="PIRSF" id="PIRSF018266">
    <property type="entry name" value="FecR"/>
    <property type="match status" value="1"/>
</dbReference>
<keyword evidence="2" id="KW-1133">Transmembrane helix</keyword>
<feature type="region of interest" description="Disordered" evidence="1">
    <location>
        <begin position="70"/>
        <end position="100"/>
    </location>
</feature>
<dbReference type="HOGENOM" id="CLU_050192_0_0_4"/>
<reference evidence="6" key="1">
    <citation type="submission" date="2010-12" db="EMBL/GenBank/DDBJ databases">
        <title>Complete sequence of Variovorax paradoxus EPS.</title>
        <authorList>
            <consortium name="US DOE Joint Genome Institute"/>
            <person name="Lucas S."/>
            <person name="Copeland A."/>
            <person name="Lapidus A."/>
            <person name="Cheng J.-F."/>
            <person name="Goodwin L."/>
            <person name="Pitluck S."/>
            <person name="Teshima H."/>
            <person name="Detter J.C."/>
            <person name="Han C."/>
            <person name="Tapia R."/>
            <person name="Land M."/>
            <person name="Hauser L."/>
            <person name="Kyrpides N."/>
            <person name="Ivanova N."/>
            <person name="Ovchinnikova G."/>
            <person name="Orwin P."/>
            <person name="Han J.-I.G."/>
            <person name="Woyke T."/>
        </authorList>
    </citation>
    <scope>NUCLEOTIDE SEQUENCE [LARGE SCALE GENOMIC DNA]</scope>
    <source>
        <strain evidence="6">EPS</strain>
    </source>
</reference>
<dbReference type="eggNOG" id="COG3712">
    <property type="taxonomic scope" value="Bacteria"/>
</dbReference>